<keyword evidence="2" id="KW-0732">Signal</keyword>
<feature type="domain" description="Alpha galactosidase C-terminal" evidence="5">
    <location>
        <begin position="615"/>
        <end position="682"/>
    </location>
</feature>
<keyword evidence="3" id="KW-0378">Hydrolase</keyword>
<name>A0ABV2FA01_9BACL</name>
<dbReference type="InterPro" id="IPR002241">
    <property type="entry name" value="Glyco_hydro_27"/>
</dbReference>
<evidence type="ECO:0000256" key="3">
    <source>
        <dbReference type="ARBA" id="ARBA00022801"/>
    </source>
</evidence>
<dbReference type="Proteomes" id="UP001549098">
    <property type="component" value="Unassembled WGS sequence"/>
</dbReference>
<dbReference type="SUPFAM" id="SSF51445">
    <property type="entry name" value="(Trans)glycosidases"/>
    <property type="match status" value="1"/>
</dbReference>
<reference evidence="6 7" key="1">
    <citation type="submission" date="2024-06" db="EMBL/GenBank/DDBJ databases">
        <title>Genomic Encyclopedia of Type Strains, Phase IV (KMG-IV): sequencing the most valuable type-strain genomes for metagenomic binning, comparative biology and taxonomic classification.</title>
        <authorList>
            <person name="Goeker M."/>
        </authorList>
    </citation>
    <scope>NUCLEOTIDE SEQUENCE [LARGE SCALE GENOMIC DNA]</scope>
    <source>
        <strain evidence="6 7">DSM 17253</strain>
    </source>
</reference>
<comment type="caution">
    <text evidence="6">The sequence shown here is derived from an EMBL/GenBank/DDBJ whole genome shotgun (WGS) entry which is preliminary data.</text>
</comment>
<sequence length="688" mass="77156">MITNSQTDAVQVRQTGSLVHVSTDRMTLEIDLEQGHYSAAGGTLWDWKEIRSAIRWNGREYHTGSYERHSMSGDPESIEDAFGTGVHLTLMHESDMLPTLEQHFWIYEGAPFYLTQLVAVHKTRIRLNRMTVLRCGQLSFGPAVDMDKEDELTVLRVPYDNDKWVRYETQTAPLRTESYEVTALFRPHSRQGIVAGSLSHDVWKTGIKIQGEQPGTLDELELYVGAAGEMTRDFQPHGYVHGTRVASPVVFVGGYDDYRRGLEAYGRANATLSPALLWEGGVPVGWNSWSAAMSTLDYDLYTSTSDFLKREVQADGFQNNDTLYINFDAFWDRLTDEEMEDALNRVRHNGHKPGTYWTPFAFWGSPSQFDKPVEGTDGEFTYSDILLRDAAGEILPDIAGGLAIDPTHPGALKRIDWFTDKIIREGFEYIKLDFMAHGALEGQHYRPEITTGIAAYHYGLSYLAKKLSPEAAGKPIFINLSIAPLFPYAFAHSRRISCDVFGMIGDTEYLLNSLTYGWWMNDTLYRFNDPDHSVLYKSFNQEATTRHEGRTRLTASVIAGTVLLLGDDFRQEEAASRAKAWLRNGSIMELARKGTAFVPVESAQGGRAADAFMLADPDEEGTVYLAVFNFDGKQAANKTVALNRLGLEPLATYRVTDLWEGTESEASGEVRISLEPAESTILMLCIQP</sequence>
<dbReference type="InterPro" id="IPR017853">
    <property type="entry name" value="GH"/>
</dbReference>
<dbReference type="InterPro" id="IPR013785">
    <property type="entry name" value="Aldolase_TIM"/>
</dbReference>
<dbReference type="RefSeq" id="WP_354501073.1">
    <property type="nucleotide sequence ID" value="NZ_JBEPLV010000006.1"/>
</dbReference>
<gene>
    <name evidence="6" type="ORF">ABID47_005219</name>
</gene>
<evidence type="ECO:0000313" key="7">
    <source>
        <dbReference type="Proteomes" id="UP001549098"/>
    </source>
</evidence>
<accession>A0ABV2FA01</accession>
<dbReference type="Pfam" id="PF17801">
    <property type="entry name" value="Melibiase_C"/>
    <property type="match status" value="1"/>
</dbReference>
<comment type="similarity">
    <text evidence="1">Belongs to the glycosyl hydrolase 27 family.</text>
</comment>
<dbReference type="InterPro" id="IPR041233">
    <property type="entry name" value="Melibiase_C"/>
</dbReference>
<dbReference type="InterPro" id="IPR013780">
    <property type="entry name" value="Glyco_hydro_b"/>
</dbReference>
<keyword evidence="7" id="KW-1185">Reference proteome</keyword>
<dbReference type="Gene3D" id="3.20.20.70">
    <property type="entry name" value="Aldolase class I"/>
    <property type="match status" value="1"/>
</dbReference>
<evidence type="ECO:0000256" key="1">
    <source>
        <dbReference type="ARBA" id="ARBA00009743"/>
    </source>
</evidence>
<evidence type="ECO:0000259" key="5">
    <source>
        <dbReference type="Pfam" id="PF17801"/>
    </source>
</evidence>
<evidence type="ECO:0000256" key="2">
    <source>
        <dbReference type="ARBA" id="ARBA00022729"/>
    </source>
</evidence>
<dbReference type="EMBL" id="JBEPLV010000006">
    <property type="protein sequence ID" value="MET3548589.1"/>
    <property type="molecule type" value="Genomic_DNA"/>
</dbReference>
<dbReference type="PANTHER" id="PTHR11452">
    <property type="entry name" value="ALPHA-GALACTOSIDASE/ALPHA-N-ACETYLGALACTOSAMINIDASE"/>
    <property type="match status" value="1"/>
</dbReference>
<proteinExistence type="inferred from homology"/>
<organism evidence="6 7">
    <name type="scientific">Paenibacillus favisporus</name>
    <dbReference type="NCBI Taxonomy" id="221028"/>
    <lineage>
        <taxon>Bacteria</taxon>
        <taxon>Bacillati</taxon>
        <taxon>Bacillota</taxon>
        <taxon>Bacilli</taxon>
        <taxon>Bacillales</taxon>
        <taxon>Paenibacillaceae</taxon>
        <taxon>Paenibacillus</taxon>
    </lineage>
</organism>
<evidence type="ECO:0000256" key="4">
    <source>
        <dbReference type="ARBA" id="ARBA00023295"/>
    </source>
</evidence>
<dbReference type="SUPFAM" id="SSF51011">
    <property type="entry name" value="Glycosyl hydrolase domain"/>
    <property type="match status" value="1"/>
</dbReference>
<dbReference type="PANTHER" id="PTHR11452:SF75">
    <property type="entry name" value="ALPHA-GALACTOSIDASE MEL1"/>
    <property type="match status" value="1"/>
</dbReference>
<evidence type="ECO:0000313" key="6">
    <source>
        <dbReference type="EMBL" id="MET3548589.1"/>
    </source>
</evidence>
<dbReference type="Gene3D" id="2.60.40.1180">
    <property type="entry name" value="Golgi alpha-mannosidase II"/>
    <property type="match status" value="1"/>
</dbReference>
<keyword evidence="4" id="KW-0326">Glycosidase</keyword>
<protein>
    <recommendedName>
        <fullName evidence="5">Alpha galactosidase C-terminal domain-containing protein</fullName>
    </recommendedName>
</protein>